<dbReference type="InterPro" id="IPR020845">
    <property type="entry name" value="AMP-binding_CS"/>
</dbReference>
<proteinExistence type="inferred from homology"/>
<dbReference type="EMBL" id="QYUK01000016">
    <property type="protein sequence ID" value="RJF80462.1"/>
    <property type="molecule type" value="Genomic_DNA"/>
</dbReference>
<dbReference type="InterPro" id="IPR045851">
    <property type="entry name" value="AMP-bd_C_sf"/>
</dbReference>
<dbReference type="GO" id="GO:0006631">
    <property type="term" value="P:fatty acid metabolic process"/>
    <property type="evidence" value="ECO:0007669"/>
    <property type="project" value="TreeGrafter"/>
</dbReference>
<dbReference type="Gene3D" id="3.40.50.12780">
    <property type="entry name" value="N-terminal domain of ligase-like"/>
    <property type="match status" value="1"/>
</dbReference>
<protein>
    <submittedName>
        <fullName evidence="4">Acyl-[ACP]--phospholipid O-acyltransferase</fullName>
    </submittedName>
</protein>
<gene>
    <name evidence="4" type="ORF">D3874_25340</name>
</gene>
<comment type="similarity">
    <text evidence="1">Belongs to the ATP-dependent AMP-binding enzyme family.</text>
</comment>
<dbReference type="InterPro" id="IPR002123">
    <property type="entry name" value="Plipid/glycerol_acylTrfase"/>
</dbReference>
<feature type="transmembrane region" description="Helical" evidence="2">
    <location>
        <begin position="7"/>
        <end position="32"/>
    </location>
</feature>
<dbReference type="PANTHER" id="PTHR43201">
    <property type="entry name" value="ACYL-COA SYNTHETASE"/>
    <property type="match status" value="1"/>
</dbReference>
<dbReference type="GO" id="GO:0031956">
    <property type="term" value="F:medium-chain fatty acid-CoA ligase activity"/>
    <property type="evidence" value="ECO:0007669"/>
    <property type="project" value="TreeGrafter"/>
</dbReference>
<feature type="domain" description="Phospholipid/glycerol acyltransferase" evidence="3">
    <location>
        <begin position="239"/>
        <end position="349"/>
    </location>
</feature>
<sequence length="921" mass="98909">MRAAQTPWAAALGVAWFGAGTILFVAYLPALARQVLGGDALVEFTYLGGFGLGVVLGSVLAVRLTRGIASAAFTPLALIVMTLAVFDLFLVAGSIAPAMPAPDQLHSVFSVFAGAGAIRLLIDALFFGAAGAVLATPLLVLIAAPQDERASAHYYSITGLLVGLGGIALLLLALLLRTIGLSIADLFLVLTLIALATIPTGLSLWPDHLFKSAAARLLRLAFRVEVTGVENIAKAGDKVVIVANHASALDAPLLAAFLPGTPKFAATAKDAEGFWARLLGKLIKIFPVDTSKPMAVKALISAVEHGTPMIIFPEGRVTVTGGLMKVYEGPGMVADRAGATILPVRIEGAEYSLFTRLSGKQHRRLFPKITIHVLEPRRLDVPAGLAGQRRRRAVGNKLYDVMIEMMFQSADLERNLWQALLDARRAHGSRSEIVEDQDRKPLTYNRLVMACLVLGRAIARLTQPAEKVGVLLPNTAGVAVTFFALIGFGRVPAMLNFSAGPSTMASACRTAKLKTVLSSRRFVAMAKLEDAIKAISEVAQVVYLEDVRTALKTSDKLWGLAASRLPRFLHGDLHTRPDDPAVVLFTSGSEGLPKGVVLSHRNLNANQLQVATIVDITRQDKVLNPLPVFHSFGLLGGLVLPIMAGVKTFLYPSPLHYKAIPELVYATSSTIMFGTDTFLNGYARAAHPYDFYSTRYIFAGAERVKDETRRIYGEKFGVRILEGYGTTECSPVIAVNTAMQFKPGSVGRLLPAMRARLDPVEGITRGGRLVVTGPNIMLGYYWPDKPAELAPPDDGWYDTGDIVEIDDLGFITILGRAKRFAKIAGEMVSLAAVEHEASILWPDFAHAVTNLPDPTKGERLVMLTTCPDAQRAKLSAHLHEQGLTELMAPKQIIHVPELPLLGSGKIDQQGVKALAEKLGKG</sequence>
<feature type="transmembrane region" description="Helical" evidence="2">
    <location>
        <begin position="154"/>
        <end position="176"/>
    </location>
</feature>
<evidence type="ECO:0000313" key="4">
    <source>
        <dbReference type="EMBL" id="RJF80462.1"/>
    </source>
</evidence>
<dbReference type="InterPro" id="IPR000873">
    <property type="entry name" value="AMP-dep_synth/lig_dom"/>
</dbReference>
<comment type="caution">
    <text evidence="4">The sequence shown here is derived from an EMBL/GenBank/DDBJ whole genome shotgun (WGS) entry which is preliminary data.</text>
</comment>
<dbReference type="PROSITE" id="PS00455">
    <property type="entry name" value="AMP_BINDING"/>
    <property type="match status" value="1"/>
</dbReference>
<keyword evidence="2" id="KW-1133">Transmembrane helix</keyword>
<dbReference type="Pfam" id="PF00501">
    <property type="entry name" value="AMP-binding"/>
    <property type="match status" value="1"/>
</dbReference>
<dbReference type="Proteomes" id="UP000284605">
    <property type="component" value="Unassembled WGS sequence"/>
</dbReference>
<evidence type="ECO:0000259" key="3">
    <source>
        <dbReference type="SMART" id="SM00563"/>
    </source>
</evidence>
<evidence type="ECO:0000313" key="5">
    <source>
        <dbReference type="Proteomes" id="UP000284605"/>
    </source>
</evidence>
<reference evidence="4 5" key="1">
    <citation type="submission" date="2018-09" db="EMBL/GenBank/DDBJ databases">
        <authorList>
            <person name="Zhu H."/>
        </authorList>
    </citation>
    <scope>NUCLEOTIDE SEQUENCE [LARGE SCALE GENOMIC DNA]</scope>
    <source>
        <strain evidence="4 5">K1W22B-8</strain>
    </source>
</reference>
<dbReference type="SUPFAM" id="SSF56801">
    <property type="entry name" value="Acetyl-CoA synthetase-like"/>
    <property type="match status" value="1"/>
</dbReference>
<dbReference type="Gene3D" id="3.30.300.30">
    <property type="match status" value="1"/>
</dbReference>
<keyword evidence="5" id="KW-1185">Reference proteome</keyword>
<keyword evidence="2" id="KW-0812">Transmembrane</keyword>
<dbReference type="Pfam" id="PF01553">
    <property type="entry name" value="Acyltransferase"/>
    <property type="match status" value="1"/>
</dbReference>
<feature type="transmembrane region" description="Helical" evidence="2">
    <location>
        <begin position="182"/>
        <end position="205"/>
    </location>
</feature>
<dbReference type="AlphaFoldDB" id="A0A418VTI9"/>
<evidence type="ECO:0000256" key="2">
    <source>
        <dbReference type="SAM" id="Phobius"/>
    </source>
</evidence>
<dbReference type="SMART" id="SM00563">
    <property type="entry name" value="PlsC"/>
    <property type="match status" value="1"/>
</dbReference>
<dbReference type="InterPro" id="IPR042099">
    <property type="entry name" value="ANL_N_sf"/>
</dbReference>
<dbReference type="SUPFAM" id="SSF69593">
    <property type="entry name" value="Glycerol-3-phosphate (1)-acyltransferase"/>
    <property type="match status" value="1"/>
</dbReference>
<feature type="transmembrane region" description="Helical" evidence="2">
    <location>
        <begin position="44"/>
        <end position="64"/>
    </location>
</feature>
<accession>A0A418VTI9</accession>
<keyword evidence="4" id="KW-0012">Acyltransferase</keyword>
<keyword evidence="2" id="KW-0472">Membrane</keyword>
<feature type="transmembrane region" description="Helical" evidence="2">
    <location>
        <begin position="76"/>
        <end position="96"/>
    </location>
</feature>
<dbReference type="GO" id="GO:0016746">
    <property type="term" value="F:acyltransferase activity"/>
    <property type="evidence" value="ECO:0007669"/>
    <property type="project" value="UniProtKB-KW"/>
</dbReference>
<evidence type="ECO:0000256" key="1">
    <source>
        <dbReference type="ARBA" id="ARBA00006432"/>
    </source>
</evidence>
<dbReference type="PANTHER" id="PTHR43201:SF8">
    <property type="entry name" value="ACYL-COA SYNTHETASE FAMILY MEMBER 3"/>
    <property type="match status" value="1"/>
</dbReference>
<dbReference type="CDD" id="cd07989">
    <property type="entry name" value="LPLAT_AGPAT-like"/>
    <property type="match status" value="1"/>
</dbReference>
<dbReference type="OrthoDB" id="9803968at2"/>
<name>A0A418VTI9_9PROT</name>
<organism evidence="4 5">
    <name type="scientific">Oleomonas cavernae</name>
    <dbReference type="NCBI Taxonomy" id="2320859"/>
    <lineage>
        <taxon>Bacteria</taxon>
        <taxon>Pseudomonadati</taxon>
        <taxon>Pseudomonadota</taxon>
        <taxon>Alphaproteobacteria</taxon>
        <taxon>Acetobacterales</taxon>
        <taxon>Acetobacteraceae</taxon>
        <taxon>Oleomonas</taxon>
    </lineage>
</organism>
<keyword evidence="4" id="KW-0808">Transferase</keyword>
<feature type="transmembrane region" description="Helical" evidence="2">
    <location>
        <begin position="116"/>
        <end position="142"/>
    </location>
</feature>